<gene>
    <name evidence="1" type="ORF">HYZ11_09505</name>
</gene>
<comment type="caution">
    <text evidence="1">The sequence shown here is derived from an EMBL/GenBank/DDBJ whole genome shotgun (WGS) entry which is preliminary data.</text>
</comment>
<dbReference type="EMBL" id="JACPUR010000019">
    <property type="protein sequence ID" value="MBI3127827.1"/>
    <property type="molecule type" value="Genomic_DNA"/>
</dbReference>
<dbReference type="Proteomes" id="UP000782312">
    <property type="component" value="Unassembled WGS sequence"/>
</dbReference>
<protein>
    <submittedName>
        <fullName evidence="1">Uncharacterized protein</fullName>
    </submittedName>
</protein>
<dbReference type="InterPro" id="IPR011051">
    <property type="entry name" value="RmlC_Cupin_sf"/>
</dbReference>
<evidence type="ECO:0000313" key="1">
    <source>
        <dbReference type="EMBL" id="MBI3127827.1"/>
    </source>
</evidence>
<reference evidence="1" key="1">
    <citation type="submission" date="2020-07" db="EMBL/GenBank/DDBJ databases">
        <title>Huge and variable diversity of episymbiotic CPR bacteria and DPANN archaea in groundwater ecosystems.</title>
        <authorList>
            <person name="He C.Y."/>
            <person name="Keren R."/>
            <person name="Whittaker M."/>
            <person name="Farag I.F."/>
            <person name="Doudna J."/>
            <person name="Cate J.H.D."/>
            <person name="Banfield J.F."/>
        </authorList>
    </citation>
    <scope>NUCLEOTIDE SEQUENCE</scope>
    <source>
        <strain evidence="1">NC_groundwater_763_Ag_S-0.2um_68_21</strain>
    </source>
</reference>
<name>A0A932MNQ4_UNCTE</name>
<proteinExistence type="predicted"/>
<organism evidence="1 2">
    <name type="scientific">Tectimicrobiota bacterium</name>
    <dbReference type="NCBI Taxonomy" id="2528274"/>
    <lineage>
        <taxon>Bacteria</taxon>
        <taxon>Pseudomonadati</taxon>
        <taxon>Nitrospinota/Tectimicrobiota group</taxon>
        <taxon>Candidatus Tectimicrobiota</taxon>
    </lineage>
</organism>
<dbReference type="SUPFAM" id="SSF51182">
    <property type="entry name" value="RmlC-like cupins"/>
    <property type="match status" value="1"/>
</dbReference>
<evidence type="ECO:0000313" key="2">
    <source>
        <dbReference type="Proteomes" id="UP000782312"/>
    </source>
</evidence>
<dbReference type="AlphaFoldDB" id="A0A932MNQ4"/>
<accession>A0A932MNQ4</accession>
<sequence>MALEVQSKGVDYYKADDGRIVAMHVKANFQDYDLFPPYLDTEEAKNHIRTAYAGQDPDVERRTKAHMTADELPLQVILLNRPKGATTKAHYHVVEERPSANTTRHQIMICFKGSARIGVYTKEGQHLGEAVVRAGEFILMCEGHEVEFLEDGTKFLEIKEGPFPETDERDKVEF</sequence>